<reference evidence="2" key="1">
    <citation type="submission" date="2009-10" db="EMBL/GenBank/DDBJ databases">
        <authorList>
            <person name="Weinstock G."/>
            <person name="Sodergren E."/>
            <person name="Clifton S."/>
            <person name="Fulton L."/>
            <person name="Fulton B."/>
            <person name="Courtney L."/>
            <person name="Fronick C."/>
            <person name="Harrison M."/>
            <person name="Strong C."/>
            <person name="Farmer C."/>
            <person name="Delahaunty K."/>
            <person name="Markovic C."/>
            <person name="Hall O."/>
            <person name="Minx P."/>
            <person name="Tomlinson C."/>
            <person name="Mitreva M."/>
            <person name="Nelson J."/>
            <person name="Hou S."/>
            <person name="Wollam A."/>
            <person name="Pepin K.H."/>
            <person name="Johnson M."/>
            <person name="Bhonagiri V."/>
            <person name="Nash W.E."/>
            <person name="Warren W."/>
            <person name="Chinwalla A."/>
            <person name="Mardis E.R."/>
            <person name="Wilson R.K."/>
        </authorList>
    </citation>
    <scope>NUCLEOTIDE SEQUENCE [LARGE SCALE GENOMIC DNA]</scope>
    <source>
        <strain evidence="2">ATCC 700122</strain>
    </source>
</reference>
<protein>
    <submittedName>
        <fullName evidence="2">Uncharacterized protein</fullName>
    </submittedName>
</protein>
<evidence type="ECO:0000313" key="2">
    <source>
        <dbReference type="EMBL" id="EEZ62257.1"/>
    </source>
</evidence>
<comment type="caution">
    <text evidence="2">The sequence shown here is derived from an EMBL/GenBank/DDBJ whole genome shotgun (WGS) entry which is preliminary data.</text>
</comment>
<organism evidence="2 3">
    <name type="scientific">Slackia exigua (strain ATCC 700122 / DSM 15923 / CIP 105133 / JCM 11022 / KCTC 5966 / S-7)</name>
    <dbReference type="NCBI Taxonomy" id="649764"/>
    <lineage>
        <taxon>Bacteria</taxon>
        <taxon>Bacillati</taxon>
        <taxon>Actinomycetota</taxon>
        <taxon>Coriobacteriia</taxon>
        <taxon>Eggerthellales</taxon>
        <taxon>Eggerthellaceae</taxon>
        <taxon>Slackia</taxon>
    </lineage>
</organism>
<evidence type="ECO:0000313" key="3">
    <source>
        <dbReference type="Proteomes" id="UP000006001"/>
    </source>
</evidence>
<sequence>MIHWHATSPGLSAFARERGLARHASSLAKHSRAEPSRHPKGR</sequence>
<dbReference type="AlphaFoldDB" id="D0WEW8"/>
<feature type="region of interest" description="Disordered" evidence="1">
    <location>
        <begin position="21"/>
        <end position="42"/>
    </location>
</feature>
<gene>
    <name evidence="2" type="ORF">HMPREF0762_00355</name>
</gene>
<keyword evidence="3" id="KW-1185">Reference proteome</keyword>
<accession>D0WEW8</accession>
<proteinExistence type="predicted"/>
<evidence type="ECO:0000256" key="1">
    <source>
        <dbReference type="SAM" id="MobiDB-lite"/>
    </source>
</evidence>
<dbReference type="HOGENOM" id="CLU_3257928_0_0_11"/>
<feature type="compositionally biased region" description="Basic and acidic residues" evidence="1">
    <location>
        <begin position="31"/>
        <end position="42"/>
    </location>
</feature>
<dbReference type="EMBL" id="ACUX02000004">
    <property type="protein sequence ID" value="EEZ62257.1"/>
    <property type="molecule type" value="Genomic_DNA"/>
</dbReference>
<dbReference type="Proteomes" id="UP000006001">
    <property type="component" value="Unassembled WGS sequence"/>
</dbReference>
<name>D0WEW8_SLAES</name>